<keyword evidence="3" id="KW-1185">Reference proteome</keyword>
<gene>
    <name evidence="2" type="ORF">NT2_04_03190</name>
</gene>
<dbReference type="OrthoDB" id="37622at2"/>
<dbReference type="eggNOG" id="COG1324">
    <property type="taxonomic scope" value="Bacteria"/>
</dbReference>
<dbReference type="PANTHER" id="PTHR23419">
    <property type="entry name" value="DIVALENT CATION TOLERANCE CUTA-RELATED"/>
    <property type="match status" value="1"/>
</dbReference>
<dbReference type="GO" id="GO:0005507">
    <property type="term" value="F:copper ion binding"/>
    <property type="evidence" value="ECO:0007669"/>
    <property type="project" value="TreeGrafter"/>
</dbReference>
<dbReference type="Pfam" id="PF03091">
    <property type="entry name" value="CutA1"/>
    <property type="match status" value="1"/>
</dbReference>
<name>U2Y6V1_9SPHN</name>
<accession>U2Y6V1</accession>
<dbReference type="Gene3D" id="3.30.70.120">
    <property type="match status" value="1"/>
</dbReference>
<dbReference type="GO" id="GO:0010038">
    <property type="term" value="P:response to metal ion"/>
    <property type="evidence" value="ECO:0007669"/>
    <property type="project" value="InterPro"/>
</dbReference>
<comment type="caution">
    <text evidence="2">The sequence shown here is derived from an EMBL/GenBank/DDBJ whole genome shotgun (WGS) entry which is preliminary data.</text>
</comment>
<dbReference type="KEGG" id="ntd:EGO55_08695"/>
<dbReference type="InterPro" id="IPR004323">
    <property type="entry name" value="Ion_tolerance_CutA"/>
</dbReference>
<organism evidence="2 3">
    <name type="scientific">Caenibius tardaugens NBRC 16725</name>
    <dbReference type="NCBI Taxonomy" id="1219035"/>
    <lineage>
        <taxon>Bacteria</taxon>
        <taxon>Pseudomonadati</taxon>
        <taxon>Pseudomonadota</taxon>
        <taxon>Alphaproteobacteria</taxon>
        <taxon>Sphingomonadales</taxon>
        <taxon>Erythrobacteraceae</taxon>
        <taxon>Caenibius</taxon>
    </lineage>
</organism>
<evidence type="ECO:0000313" key="3">
    <source>
        <dbReference type="Proteomes" id="UP000016568"/>
    </source>
</evidence>
<dbReference type="AlphaFoldDB" id="U2Y6V1"/>
<dbReference type="EMBL" id="BASZ01000004">
    <property type="protein sequence ID" value="GAD48906.1"/>
    <property type="molecule type" value="Genomic_DNA"/>
</dbReference>
<dbReference type="SUPFAM" id="SSF54913">
    <property type="entry name" value="GlnB-like"/>
    <property type="match status" value="1"/>
</dbReference>
<evidence type="ECO:0000256" key="1">
    <source>
        <dbReference type="ARBA" id="ARBA00010169"/>
    </source>
</evidence>
<reference evidence="2 3" key="1">
    <citation type="submission" date="2013-09" db="EMBL/GenBank/DDBJ databases">
        <title>Whole genome shotgun sequence of Novosphingobium tardaugens NBRC 16725.</title>
        <authorList>
            <person name="Isaki S."/>
            <person name="Hosoyama A."/>
            <person name="Tsuchikane K."/>
            <person name="Katsumata H."/>
            <person name="Ando Y."/>
            <person name="Yamazaki S."/>
            <person name="Fujita N."/>
        </authorList>
    </citation>
    <scope>NUCLEOTIDE SEQUENCE [LARGE SCALE GENOMIC DNA]</scope>
    <source>
        <strain evidence="2 3">NBRC 16725</strain>
    </source>
</reference>
<protein>
    <submittedName>
        <fullName evidence="2">Putative CutA homolog</fullName>
    </submittedName>
</protein>
<evidence type="ECO:0000313" key="2">
    <source>
        <dbReference type="EMBL" id="GAD48906.1"/>
    </source>
</evidence>
<proteinExistence type="inferred from homology"/>
<dbReference type="PANTHER" id="PTHR23419:SF8">
    <property type="entry name" value="FI09726P"/>
    <property type="match status" value="1"/>
</dbReference>
<dbReference type="InterPro" id="IPR011322">
    <property type="entry name" value="N-reg_PII-like_a/b"/>
</dbReference>
<dbReference type="InterPro" id="IPR015867">
    <property type="entry name" value="N-reg_PII/ATP_PRibTrfase_C"/>
</dbReference>
<comment type="similarity">
    <text evidence="1">Belongs to the CutA family.</text>
</comment>
<dbReference type="RefSeq" id="WP_021689813.1">
    <property type="nucleotide sequence ID" value="NZ_BASZ01000004.1"/>
</dbReference>
<dbReference type="Proteomes" id="UP000016568">
    <property type="component" value="Unassembled WGS sequence"/>
</dbReference>
<sequence length="109" mass="11331">MNGAALIWSPFADQASAEAAAATLLDEGLIACANILPAMRSLYVWQGERGEGHECGVLFKTNAVLLDAAVARLAEIHPYDTPAISGWHCDAAAPATLAWLGALIPSGET</sequence>